<sequence>MRDMWTAHEVWLYECNRCLHTWDEEYDARHVADGHGGEAVVYQHDGQPCMSPWCDHLCPRCNSQNVKTLAAPLHRAVPSQAHYNSDDLALLFHLRRMGAY</sequence>
<organism evidence="1 2">
    <name type="scientific">Thermomonospora echinospora</name>
    <dbReference type="NCBI Taxonomy" id="1992"/>
    <lineage>
        <taxon>Bacteria</taxon>
        <taxon>Bacillati</taxon>
        <taxon>Actinomycetota</taxon>
        <taxon>Actinomycetes</taxon>
        <taxon>Streptosporangiales</taxon>
        <taxon>Thermomonosporaceae</taxon>
        <taxon>Thermomonospora</taxon>
    </lineage>
</organism>
<evidence type="ECO:0008006" key="3">
    <source>
        <dbReference type="Google" id="ProtNLM"/>
    </source>
</evidence>
<protein>
    <recommendedName>
        <fullName evidence="3">C2H2-type domain-containing protein</fullName>
    </recommendedName>
</protein>
<evidence type="ECO:0000313" key="2">
    <source>
        <dbReference type="Proteomes" id="UP000236723"/>
    </source>
</evidence>
<dbReference type="EMBL" id="FNVO01000005">
    <property type="protein sequence ID" value="SEG47519.1"/>
    <property type="molecule type" value="Genomic_DNA"/>
</dbReference>
<dbReference type="AlphaFoldDB" id="A0A1H6AFI0"/>
<accession>A0A1H6AFI0</accession>
<gene>
    <name evidence="1" type="ORF">SAMN04489712_105425</name>
</gene>
<reference evidence="2" key="1">
    <citation type="submission" date="2016-10" db="EMBL/GenBank/DDBJ databases">
        <authorList>
            <person name="Varghese N."/>
            <person name="Submissions S."/>
        </authorList>
    </citation>
    <scope>NUCLEOTIDE SEQUENCE [LARGE SCALE GENOMIC DNA]</scope>
    <source>
        <strain evidence="2">DSM 43163</strain>
    </source>
</reference>
<dbReference type="RefSeq" id="WP_103938376.1">
    <property type="nucleotide sequence ID" value="NZ_FNVO01000005.1"/>
</dbReference>
<keyword evidence="2" id="KW-1185">Reference proteome</keyword>
<dbReference type="Proteomes" id="UP000236723">
    <property type="component" value="Unassembled WGS sequence"/>
</dbReference>
<name>A0A1H6AFI0_9ACTN</name>
<dbReference type="OrthoDB" id="3872345at2"/>
<proteinExistence type="predicted"/>
<evidence type="ECO:0000313" key="1">
    <source>
        <dbReference type="EMBL" id="SEG47519.1"/>
    </source>
</evidence>